<dbReference type="Pfam" id="PF24351">
    <property type="entry name" value="DUF7511"/>
    <property type="match status" value="1"/>
</dbReference>
<comment type="caution">
    <text evidence="2">The sequence shown here is derived from an EMBL/GenBank/DDBJ whole genome shotgun (WGS) entry which is preliminary data.</text>
</comment>
<reference evidence="2 3" key="1">
    <citation type="journal article" date="2014" name="PLoS Genet.">
        <title>Phylogenetically driven sequencing of extremely halophilic archaea reveals strategies for static and dynamic osmo-response.</title>
        <authorList>
            <person name="Becker E.A."/>
            <person name="Seitzer P.M."/>
            <person name="Tritt A."/>
            <person name="Larsen D."/>
            <person name="Krusor M."/>
            <person name="Yao A.I."/>
            <person name="Wu D."/>
            <person name="Madern D."/>
            <person name="Eisen J.A."/>
            <person name="Darling A.E."/>
            <person name="Facciotti M.T."/>
        </authorList>
    </citation>
    <scope>NUCLEOTIDE SEQUENCE [LARGE SCALE GENOMIC DNA]</scope>
    <source>
        <strain evidence="2 3">DSM 12281</strain>
    </source>
</reference>
<dbReference type="AlphaFoldDB" id="M0AB79"/>
<evidence type="ECO:0000313" key="2">
    <source>
        <dbReference type="EMBL" id="ELY95799.1"/>
    </source>
</evidence>
<evidence type="ECO:0000313" key="3">
    <source>
        <dbReference type="Proteomes" id="UP000011648"/>
    </source>
</evidence>
<organism evidence="2 3">
    <name type="scientific">Natrialba taiwanensis DSM 12281</name>
    <dbReference type="NCBI Taxonomy" id="1230458"/>
    <lineage>
        <taxon>Archaea</taxon>
        <taxon>Methanobacteriati</taxon>
        <taxon>Methanobacteriota</taxon>
        <taxon>Stenosarchaea group</taxon>
        <taxon>Halobacteria</taxon>
        <taxon>Halobacteriales</taxon>
        <taxon>Natrialbaceae</taxon>
        <taxon>Natrialba</taxon>
    </lineage>
</organism>
<gene>
    <name evidence="2" type="ORF">C484_02359</name>
</gene>
<dbReference type="Proteomes" id="UP000011648">
    <property type="component" value="Unassembled WGS sequence"/>
</dbReference>
<dbReference type="InterPro" id="IPR055933">
    <property type="entry name" value="DUF7511"/>
</dbReference>
<keyword evidence="3" id="KW-1185">Reference proteome</keyword>
<feature type="domain" description="DUF7511" evidence="1">
    <location>
        <begin position="8"/>
        <end position="53"/>
    </location>
</feature>
<sequence length="53" mass="6017">MTESSSTLESIVVRYENQSDRCTITPEECSDIERLTAWLSADMDAFVDLETAR</sequence>
<accession>M0AB79</accession>
<evidence type="ECO:0000259" key="1">
    <source>
        <dbReference type="Pfam" id="PF24351"/>
    </source>
</evidence>
<proteinExistence type="predicted"/>
<dbReference type="PATRIC" id="fig|1230458.4.peg.462"/>
<protein>
    <recommendedName>
        <fullName evidence="1">DUF7511 domain-containing protein</fullName>
    </recommendedName>
</protein>
<name>M0AB79_9EURY</name>
<dbReference type="EMBL" id="AOIL01000012">
    <property type="protein sequence ID" value="ELY95799.1"/>
    <property type="molecule type" value="Genomic_DNA"/>
</dbReference>